<dbReference type="InterPro" id="IPR027417">
    <property type="entry name" value="P-loop_NTPase"/>
</dbReference>
<evidence type="ECO:0000313" key="2">
    <source>
        <dbReference type="EMBL" id="AFA73602.1"/>
    </source>
</evidence>
<dbReference type="EMBL" id="CP003119">
    <property type="protein sequence ID" value="AFA73602.1"/>
    <property type="molecule type" value="Genomic_DNA"/>
</dbReference>
<name>H6N4M0_GORPV</name>
<dbReference type="KEGG" id="gpo:GPOL_c25750"/>
<organism evidence="2 3">
    <name type="scientific">Gordonia polyisoprenivorans (strain DSM 44266 / VH2)</name>
    <dbReference type="NCBI Taxonomy" id="1112204"/>
    <lineage>
        <taxon>Bacteria</taxon>
        <taxon>Bacillati</taxon>
        <taxon>Actinomycetota</taxon>
        <taxon>Actinomycetes</taxon>
        <taxon>Mycobacteriales</taxon>
        <taxon>Gordoniaceae</taxon>
        <taxon>Gordonia</taxon>
    </lineage>
</organism>
<dbReference type="AlphaFoldDB" id="H6N4M0"/>
<evidence type="ECO:0008006" key="4">
    <source>
        <dbReference type="Google" id="ProtNLM"/>
    </source>
</evidence>
<gene>
    <name evidence="2" type="ordered locus">GPOL_c25750</name>
</gene>
<dbReference type="Proteomes" id="UP000009154">
    <property type="component" value="Chromosome"/>
</dbReference>
<dbReference type="HOGENOM" id="CLU_577174_0_0_11"/>
<dbReference type="STRING" id="1112204.GPOL_c25750"/>
<proteinExistence type="predicted"/>
<accession>H6N4M0</accession>
<dbReference type="eggNOG" id="COG3598">
    <property type="taxonomic scope" value="Bacteria"/>
</dbReference>
<dbReference type="Pfam" id="PF13481">
    <property type="entry name" value="AAA_25"/>
    <property type="match status" value="1"/>
</dbReference>
<dbReference type="SUPFAM" id="SSF52540">
    <property type="entry name" value="P-loop containing nucleoside triphosphate hydrolases"/>
    <property type="match status" value="1"/>
</dbReference>
<evidence type="ECO:0000313" key="3">
    <source>
        <dbReference type="Proteomes" id="UP000009154"/>
    </source>
</evidence>
<keyword evidence="3" id="KW-1185">Reference proteome</keyword>
<dbReference type="InterPro" id="IPR038724">
    <property type="entry name" value="RepA"/>
</dbReference>
<dbReference type="GeneID" id="90162157"/>
<feature type="region of interest" description="Disordered" evidence="1">
    <location>
        <begin position="1"/>
        <end position="45"/>
    </location>
</feature>
<reference evidence="2 3" key="1">
    <citation type="journal article" date="2012" name="Appl. Environ. Microbiol.">
        <title>Involvement of two latex-clearing proteins during rubber degradation and insights into the subsequent degradation pathway revealed by the genome sequence of Gordonia polyisoprenivorans strain VH2.</title>
        <authorList>
            <person name="Hiessl S."/>
            <person name="Schuldes J."/>
            <person name="Thurmer A."/>
            <person name="Halbsguth T."/>
            <person name="Broker D."/>
            <person name="Angelov A."/>
            <person name="Liebl W."/>
            <person name="Daniel R."/>
            <person name="Steinbuchel A."/>
        </authorList>
    </citation>
    <scope>NUCLEOTIDE SEQUENCE [LARGE SCALE GENOMIC DNA]</scope>
    <source>
        <strain evidence="3">DSM 44266 / VH2</strain>
    </source>
</reference>
<protein>
    <recommendedName>
        <fullName evidence="4">AAA family ATPase</fullName>
    </recommendedName>
</protein>
<sequence>MPTKTETALGRSQAEDHPTNPSNTSALDTARIPDRSPVAESRATSAAVTPIEDLVVARLEKAVRLVHRSGGNPHEFATAVSKERTRRRAAEAVTDAENAAKAGEVAARIESLWLDRDDLDDLPGPEPLLGTLLFRKSLVVLAGAPGSFKSFVALDWAATVATGKSWQGHGAARGTVVYLAGEGEAVFPKRLRAWETAYNRGAKAPLQVFPRPMGLHRPGDPETQAMVGSIVRRHPDLVIVDTLARYSPGMNENSAEDMGQMVQVLSRIKDETGACVVVVHHTTKDGGAERGSSALRGASDALYMMESPNKTRRTVQFSIDRAKEEASGGPPLKLVLDRVETPIGTSLVIPRVDPFAAEVVPEAPSSMPTAKSTNKVKLLWNMYVHMRDTANGWTAAEIRALVKDSPLNLGPNEKRRWGETWGQATKDNYVIQAAGTQRWELDTHLVENEFGFNAETEDYYRRYVLEEGSNADA</sequence>
<evidence type="ECO:0000256" key="1">
    <source>
        <dbReference type="SAM" id="MobiDB-lite"/>
    </source>
</evidence>
<dbReference type="CDD" id="cd01125">
    <property type="entry name" value="RepA_RSF1010_like"/>
    <property type="match status" value="1"/>
</dbReference>
<dbReference type="RefSeq" id="WP_014360188.1">
    <property type="nucleotide sequence ID" value="NC_016906.1"/>
</dbReference>
<dbReference type="Gene3D" id="3.40.50.300">
    <property type="entry name" value="P-loop containing nucleotide triphosphate hydrolases"/>
    <property type="match status" value="1"/>
</dbReference>